<dbReference type="Gene3D" id="3.30.9.10">
    <property type="entry name" value="D-Amino Acid Oxidase, subunit A, domain 2"/>
    <property type="match status" value="1"/>
</dbReference>
<feature type="non-terminal residue" evidence="7">
    <location>
        <position position="197"/>
    </location>
</feature>
<organism evidence="7">
    <name type="scientific">marine metagenome</name>
    <dbReference type="NCBI Taxonomy" id="408172"/>
    <lineage>
        <taxon>unclassified sequences</taxon>
        <taxon>metagenomes</taxon>
        <taxon>ecological metagenomes</taxon>
    </lineage>
</organism>
<evidence type="ECO:0000256" key="1">
    <source>
        <dbReference type="ARBA" id="ARBA00001974"/>
    </source>
</evidence>
<keyword evidence="5" id="KW-0472">Membrane</keyword>
<keyword evidence="4" id="KW-0560">Oxidoreductase</keyword>
<keyword evidence="3" id="KW-0274">FAD</keyword>
<evidence type="ECO:0000256" key="4">
    <source>
        <dbReference type="ARBA" id="ARBA00023002"/>
    </source>
</evidence>
<name>A0A382VMC5_9ZZZZ</name>
<sequence>MGNINDLMKENIIVVGCGIFGLSTAFKFLQAKKKVTLIDPLPILDNLKSSSGESRNIRFSHANDQFYSRLSWEAAKEWKKIEKITNKKLFYDSGIVWFAAEDNGWEHHSEKTIKMLNIPYQHLNPEDAMELYPSLHIDDLRFVLHEPHGGILAAKKCLLALFNLCLDLGCDYINDQAEFIKDDIYVNNKKIEFDTAV</sequence>
<dbReference type="Gene3D" id="3.50.50.60">
    <property type="entry name" value="FAD/NAD(P)-binding domain"/>
    <property type="match status" value="1"/>
</dbReference>
<keyword evidence="5" id="KW-1133">Transmembrane helix</keyword>
<evidence type="ECO:0000256" key="5">
    <source>
        <dbReference type="SAM" id="Phobius"/>
    </source>
</evidence>
<evidence type="ECO:0000256" key="2">
    <source>
        <dbReference type="ARBA" id="ARBA00022630"/>
    </source>
</evidence>
<keyword evidence="5" id="KW-0812">Transmembrane</keyword>
<dbReference type="GO" id="GO:0050660">
    <property type="term" value="F:flavin adenine dinucleotide binding"/>
    <property type="evidence" value="ECO:0007669"/>
    <property type="project" value="InterPro"/>
</dbReference>
<evidence type="ECO:0000256" key="3">
    <source>
        <dbReference type="ARBA" id="ARBA00022827"/>
    </source>
</evidence>
<dbReference type="EMBL" id="UINC01153140">
    <property type="protein sequence ID" value="SVD47696.1"/>
    <property type="molecule type" value="Genomic_DNA"/>
</dbReference>
<dbReference type="AlphaFoldDB" id="A0A382VMC5"/>
<feature type="transmembrane region" description="Helical" evidence="5">
    <location>
        <begin position="12"/>
        <end position="29"/>
    </location>
</feature>
<comment type="cofactor">
    <cofactor evidence="1">
        <name>FAD</name>
        <dbReference type="ChEBI" id="CHEBI:57692"/>
    </cofactor>
</comment>
<gene>
    <name evidence="7" type="ORF">METZ01_LOCUS400550</name>
</gene>
<dbReference type="Pfam" id="PF01266">
    <property type="entry name" value="DAO"/>
    <property type="match status" value="1"/>
</dbReference>
<dbReference type="PANTHER" id="PTHR10961:SF46">
    <property type="entry name" value="PEROXISOMAL SARCOSINE OXIDASE"/>
    <property type="match status" value="1"/>
</dbReference>
<dbReference type="GO" id="GO:0008115">
    <property type="term" value="F:sarcosine oxidase activity"/>
    <property type="evidence" value="ECO:0007669"/>
    <property type="project" value="TreeGrafter"/>
</dbReference>
<dbReference type="SUPFAM" id="SSF51905">
    <property type="entry name" value="FAD/NAD(P)-binding domain"/>
    <property type="match status" value="1"/>
</dbReference>
<proteinExistence type="predicted"/>
<protein>
    <recommendedName>
        <fullName evidence="6">FAD dependent oxidoreductase domain-containing protein</fullName>
    </recommendedName>
</protein>
<dbReference type="InterPro" id="IPR045170">
    <property type="entry name" value="MTOX"/>
</dbReference>
<dbReference type="InterPro" id="IPR036188">
    <property type="entry name" value="FAD/NAD-bd_sf"/>
</dbReference>
<keyword evidence="2" id="KW-0285">Flavoprotein</keyword>
<feature type="domain" description="FAD dependent oxidoreductase" evidence="6">
    <location>
        <begin position="12"/>
        <end position="180"/>
    </location>
</feature>
<reference evidence="7" key="1">
    <citation type="submission" date="2018-05" db="EMBL/GenBank/DDBJ databases">
        <authorList>
            <person name="Lanie J.A."/>
            <person name="Ng W.-L."/>
            <person name="Kazmierczak K.M."/>
            <person name="Andrzejewski T.M."/>
            <person name="Davidsen T.M."/>
            <person name="Wayne K.J."/>
            <person name="Tettelin H."/>
            <person name="Glass J.I."/>
            <person name="Rusch D."/>
            <person name="Podicherti R."/>
            <person name="Tsui H.-C.T."/>
            <person name="Winkler M.E."/>
        </authorList>
    </citation>
    <scope>NUCLEOTIDE SEQUENCE</scope>
</reference>
<evidence type="ECO:0000313" key="7">
    <source>
        <dbReference type="EMBL" id="SVD47696.1"/>
    </source>
</evidence>
<evidence type="ECO:0000259" key="6">
    <source>
        <dbReference type="Pfam" id="PF01266"/>
    </source>
</evidence>
<dbReference type="InterPro" id="IPR006076">
    <property type="entry name" value="FAD-dep_OxRdtase"/>
</dbReference>
<accession>A0A382VMC5</accession>
<dbReference type="PANTHER" id="PTHR10961">
    <property type="entry name" value="PEROXISOMAL SARCOSINE OXIDASE"/>
    <property type="match status" value="1"/>
</dbReference>